<keyword evidence="2" id="KW-1185">Reference proteome</keyword>
<evidence type="ECO:0000313" key="1">
    <source>
        <dbReference type="EMBL" id="MBE1588467.1"/>
    </source>
</evidence>
<comment type="caution">
    <text evidence="1">The sequence shown here is derived from an EMBL/GenBank/DDBJ whole genome shotgun (WGS) entry which is preliminary data.</text>
</comment>
<gene>
    <name evidence="1" type="ORF">H4W80_006725</name>
</gene>
<protein>
    <submittedName>
        <fullName evidence="1">Uncharacterized protein</fullName>
    </submittedName>
</protein>
<proteinExistence type="predicted"/>
<dbReference type="RefSeq" id="WP_192788681.1">
    <property type="nucleotide sequence ID" value="NZ_JADBEK010000001.1"/>
</dbReference>
<name>A0ABR9M6C8_9ACTN</name>
<organism evidence="1 2">
    <name type="scientific">Nonomuraea angiospora</name>
    <dbReference type="NCBI Taxonomy" id="46172"/>
    <lineage>
        <taxon>Bacteria</taxon>
        <taxon>Bacillati</taxon>
        <taxon>Actinomycetota</taxon>
        <taxon>Actinomycetes</taxon>
        <taxon>Streptosporangiales</taxon>
        <taxon>Streptosporangiaceae</taxon>
        <taxon>Nonomuraea</taxon>
    </lineage>
</organism>
<evidence type="ECO:0000313" key="2">
    <source>
        <dbReference type="Proteomes" id="UP000633509"/>
    </source>
</evidence>
<sequence length="82" mass="8879">MSLIDLECVRQLLQSEQPDATLVFVRGDCVVLPADEVDDAHKGLVIAHRDELAARLPEGGLSDEALEDLATRLDNIARDLGA</sequence>
<dbReference type="EMBL" id="JADBEK010000001">
    <property type="protein sequence ID" value="MBE1588467.1"/>
    <property type="molecule type" value="Genomic_DNA"/>
</dbReference>
<accession>A0ABR9M6C8</accession>
<reference evidence="1 2" key="1">
    <citation type="submission" date="2020-10" db="EMBL/GenBank/DDBJ databases">
        <title>Sequencing the genomes of 1000 actinobacteria strains.</title>
        <authorList>
            <person name="Klenk H.-P."/>
        </authorList>
    </citation>
    <scope>NUCLEOTIDE SEQUENCE [LARGE SCALE GENOMIC DNA]</scope>
    <source>
        <strain evidence="1 2">DSM 43173</strain>
    </source>
</reference>
<dbReference type="Proteomes" id="UP000633509">
    <property type="component" value="Unassembled WGS sequence"/>
</dbReference>